<evidence type="ECO:0000313" key="3">
    <source>
        <dbReference type="Proteomes" id="UP001497444"/>
    </source>
</evidence>
<feature type="region of interest" description="Disordered" evidence="1">
    <location>
        <begin position="93"/>
        <end position="125"/>
    </location>
</feature>
<sequence>MDSLSLLRSPKKPPAHGCHGYRVESSGQVENATFSTPFATAPSTPPRPAACCSSFLQEEEEDFFMQESSFFLGEVLAAIPFIWEEIPGTPKRDQVLSFPERAREDEEEAQGNDGVQPAPQNNSFEYRAGGSLQAIQAESGDRLRHGLPAPPRLQNLNKHNEILPTSEYLSICSSEENSSSCTSCAKSPELSRAPRRKCSSANPCLIRFLTLCVRLFKNRDQGFKDSNVSSASTDQSLSLEAEFKDIVLPQLSGETSVSGRKHSMDRQDMISVLTGSEETLQSSVPRIPQTGLDKSSMNLKKKVRQVSATASLKLESKRLDARLGSSFFFFGHRVPLKHKTTSSSIRSETPAP</sequence>
<keyword evidence="3" id="KW-1185">Reference proteome</keyword>
<evidence type="ECO:0000313" key="2">
    <source>
        <dbReference type="EMBL" id="CAK9260870.1"/>
    </source>
</evidence>
<feature type="compositionally biased region" description="Basic and acidic residues" evidence="1">
    <location>
        <begin position="93"/>
        <end position="104"/>
    </location>
</feature>
<proteinExistence type="predicted"/>
<dbReference type="Proteomes" id="UP001497444">
    <property type="component" value="Chromosome 13"/>
</dbReference>
<gene>
    <name evidence="2" type="ORF">CSSPJE1EN1_LOCUS6348</name>
</gene>
<name>A0ABP0W274_9BRYO</name>
<reference evidence="2" key="1">
    <citation type="submission" date="2024-02" db="EMBL/GenBank/DDBJ databases">
        <authorList>
            <consortium name="ELIXIR-Norway"/>
            <consortium name="Elixir Norway"/>
        </authorList>
    </citation>
    <scope>NUCLEOTIDE SEQUENCE</scope>
</reference>
<dbReference type="EMBL" id="OZ020108">
    <property type="protein sequence ID" value="CAK9260870.1"/>
    <property type="molecule type" value="Genomic_DNA"/>
</dbReference>
<protein>
    <submittedName>
        <fullName evidence="2">Uncharacterized protein</fullName>
    </submittedName>
</protein>
<organism evidence="2 3">
    <name type="scientific">Sphagnum jensenii</name>
    <dbReference type="NCBI Taxonomy" id="128206"/>
    <lineage>
        <taxon>Eukaryota</taxon>
        <taxon>Viridiplantae</taxon>
        <taxon>Streptophyta</taxon>
        <taxon>Embryophyta</taxon>
        <taxon>Bryophyta</taxon>
        <taxon>Sphagnophytina</taxon>
        <taxon>Sphagnopsida</taxon>
        <taxon>Sphagnales</taxon>
        <taxon>Sphagnaceae</taxon>
        <taxon>Sphagnum</taxon>
    </lineage>
</organism>
<accession>A0ABP0W274</accession>
<feature type="region of interest" description="Disordered" evidence="1">
    <location>
        <begin position="1"/>
        <end position="22"/>
    </location>
</feature>
<evidence type="ECO:0000256" key="1">
    <source>
        <dbReference type="SAM" id="MobiDB-lite"/>
    </source>
</evidence>